<sequence length="203" mass="21697">MSEIVSLELLFDELTEARIRDEWRMLQELGVSSMGAHTSASNRPHLSLLVRGRVAPVDAAGLNAGAGAVAAAESELDAVTVHPPLVSAQVRRASGRLPLAVTLGAPMLFRHGDRAVFARSVLPTSGLLDLHAEVHALAGMLPSATDLPNTTPGHWTPHVTLARRLKLADLERALSALELEPIEAQATELRLWDARIGTARQLA</sequence>
<dbReference type="InterPro" id="IPR009097">
    <property type="entry name" value="Cyclic_Pdiesterase"/>
</dbReference>
<reference evidence="1 2" key="1">
    <citation type="submission" date="2019-09" db="EMBL/GenBank/DDBJ databases">
        <title>Phylogeny of genus Pseudoclavibacter and closely related genus.</title>
        <authorList>
            <person name="Li Y."/>
        </authorList>
    </citation>
    <scope>NUCLEOTIDE SEQUENCE [LARGE SCALE GENOMIC DNA]</scope>
    <source>
        <strain evidence="1 2">THG-MD12</strain>
    </source>
</reference>
<accession>A0A7J5AXS8</accession>
<dbReference type="Proteomes" id="UP000490386">
    <property type="component" value="Unassembled WGS sequence"/>
</dbReference>
<dbReference type="OrthoDB" id="3397424at2"/>
<dbReference type="GO" id="GO:0016874">
    <property type="term" value="F:ligase activity"/>
    <property type="evidence" value="ECO:0007669"/>
    <property type="project" value="UniProtKB-KW"/>
</dbReference>
<keyword evidence="1" id="KW-0436">Ligase</keyword>
<dbReference type="Pfam" id="PF13563">
    <property type="entry name" value="2_5_RNA_ligase2"/>
    <property type="match status" value="1"/>
</dbReference>
<dbReference type="Gene3D" id="3.90.1140.10">
    <property type="entry name" value="Cyclic phosphodiesterase"/>
    <property type="match status" value="1"/>
</dbReference>
<evidence type="ECO:0000313" key="2">
    <source>
        <dbReference type="Proteomes" id="UP000490386"/>
    </source>
</evidence>
<name>A0A7J5AXS8_9MICO</name>
<gene>
    <name evidence="1" type="ORF">F8O03_17335</name>
</gene>
<dbReference type="SUPFAM" id="SSF55144">
    <property type="entry name" value="LigT-like"/>
    <property type="match status" value="1"/>
</dbReference>
<evidence type="ECO:0000313" key="1">
    <source>
        <dbReference type="EMBL" id="KAB1636277.1"/>
    </source>
</evidence>
<dbReference type="RefSeq" id="WP_151424984.1">
    <property type="nucleotide sequence ID" value="NZ_WBJX01000007.1"/>
</dbReference>
<protein>
    <submittedName>
        <fullName evidence="1">2'-5' RNA ligase family protein</fullName>
    </submittedName>
</protein>
<proteinExistence type="predicted"/>
<comment type="caution">
    <text evidence="1">The sequence shown here is derived from an EMBL/GenBank/DDBJ whole genome shotgun (WGS) entry which is preliminary data.</text>
</comment>
<keyword evidence="2" id="KW-1185">Reference proteome</keyword>
<organism evidence="1 2">
    <name type="scientific">Pseudoclavibacter terrae</name>
    <dbReference type="NCBI Taxonomy" id="1530195"/>
    <lineage>
        <taxon>Bacteria</taxon>
        <taxon>Bacillati</taxon>
        <taxon>Actinomycetota</taxon>
        <taxon>Actinomycetes</taxon>
        <taxon>Micrococcales</taxon>
        <taxon>Microbacteriaceae</taxon>
        <taxon>Pseudoclavibacter</taxon>
    </lineage>
</organism>
<dbReference type="EMBL" id="WBJX01000007">
    <property type="protein sequence ID" value="KAB1636277.1"/>
    <property type="molecule type" value="Genomic_DNA"/>
</dbReference>
<dbReference type="AlphaFoldDB" id="A0A7J5AXS8"/>